<dbReference type="CDD" id="cd00555">
    <property type="entry name" value="Maf"/>
    <property type="match status" value="1"/>
</dbReference>
<keyword evidence="3" id="KW-0546">Nucleotide metabolism</keyword>
<comment type="caution">
    <text evidence="3">Lacks conserved residue(s) required for the propagation of feature annotation.</text>
</comment>
<dbReference type="GO" id="GO:0047429">
    <property type="term" value="F:nucleoside triphosphate diphosphatase activity"/>
    <property type="evidence" value="ECO:0007669"/>
    <property type="project" value="UniProtKB-EC"/>
</dbReference>
<dbReference type="PIRSF" id="PIRSF006305">
    <property type="entry name" value="Maf"/>
    <property type="match status" value="1"/>
</dbReference>
<dbReference type="RefSeq" id="WP_107570001.1">
    <property type="nucleotide sequence ID" value="NZ_PYYB01000002.1"/>
</dbReference>
<keyword evidence="3" id="KW-0963">Cytoplasm</keyword>
<proteinExistence type="inferred from homology"/>
<comment type="function">
    <text evidence="3">Nucleoside triphosphate pyrophosphatase. May have a dual role in cell division arrest and in preventing the incorporation of modified nucleotides into cellular nucleic acids.</text>
</comment>
<dbReference type="AlphaFoldDB" id="A0A2T4UEY9"/>
<dbReference type="PANTHER" id="PTHR43213:SF5">
    <property type="entry name" value="BIFUNCTIONAL DTTP_UTP PYROPHOSPHATASE_METHYLTRANSFERASE PROTEIN-RELATED"/>
    <property type="match status" value="1"/>
</dbReference>
<evidence type="ECO:0000313" key="5">
    <source>
        <dbReference type="Proteomes" id="UP000240739"/>
    </source>
</evidence>
<dbReference type="EC" id="3.6.1.9" evidence="3"/>
<name>A0A2T4UEY9_9ACTN</name>
<evidence type="ECO:0000256" key="3">
    <source>
        <dbReference type="HAMAP-Rule" id="MF_00528"/>
    </source>
</evidence>
<comment type="caution">
    <text evidence="4">The sequence shown here is derived from an EMBL/GenBank/DDBJ whole genome shotgun (WGS) entry which is preliminary data.</text>
</comment>
<comment type="catalytic activity">
    <reaction evidence="3">
        <text>a ribonucleoside 5'-triphosphate + H2O = a ribonucleoside 5'-phosphate + diphosphate + H(+)</text>
        <dbReference type="Rhea" id="RHEA:23996"/>
        <dbReference type="ChEBI" id="CHEBI:15377"/>
        <dbReference type="ChEBI" id="CHEBI:15378"/>
        <dbReference type="ChEBI" id="CHEBI:33019"/>
        <dbReference type="ChEBI" id="CHEBI:58043"/>
        <dbReference type="ChEBI" id="CHEBI:61557"/>
        <dbReference type="EC" id="3.6.1.9"/>
    </reaction>
</comment>
<dbReference type="GO" id="GO:0005737">
    <property type="term" value="C:cytoplasm"/>
    <property type="evidence" value="ECO:0007669"/>
    <property type="project" value="UniProtKB-SubCell"/>
</dbReference>
<dbReference type="SUPFAM" id="SSF52972">
    <property type="entry name" value="ITPase-like"/>
    <property type="match status" value="1"/>
</dbReference>
<keyword evidence="2 3" id="KW-0378">Hydrolase</keyword>
<dbReference type="EMBL" id="PYYB01000002">
    <property type="protein sequence ID" value="PTL56282.1"/>
    <property type="molecule type" value="Genomic_DNA"/>
</dbReference>
<keyword evidence="5" id="KW-1185">Reference proteome</keyword>
<dbReference type="NCBIfam" id="TIGR00172">
    <property type="entry name" value="maf"/>
    <property type="match status" value="1"/>
</dbReference>
<gene>
    <name evidence="4" type="primary">maf</name>
    <name evidence="4" type="ORF">C7Y72_15000</name>
</gene>
<evidence type="ECO:0000256" key="2">
    <source>
        <dbReference type="ARBA" id="ARBA00022801"/>
    </source>
</evidence>
<dbReference type="PANTHER" id="PTHR43213">
    <property type="entry name" value="BIFUNCTIONAL DTTP/UTP PYROPHOSPHATASE/METHYLTRANSFERASE PROTEIN-RELATED"/>
    <property type="match status" value="1"/>
</dbReference>
<comment type="subcellular location">
    <subcellularLocation>
        <location evidence="3">Cytoplasm</location>
    </subcellularLocation>
</comment>
<accession>A0A2T4UEY9</accession>
<evidence type="ECO:0000256" key="1">
    <source>
        <dbReference type="ARBA" id="ARBA00001968"/>
    </source>
</evidence>
<reference evidence="4 5" key="1">
    <citation type="submission" date="2018-03" db="EMBL/GenBank/DDBJ databases">
        <title>Aquarubrobacter algicola gen. nov., sp. nov., a novel actinobacterium isolated from shallow eutrophic lake during the end of cyanobacterial harmful algal blooms.</title>
        <authorList>
            <person name="Chun S.J."/>
        </authorList>
    </citation>
    <scope>NUCLEOTIDE SEQUENCE [LARGE SCALE GENOMIC DNA]</scope>
    <source>
        <strain evidence="4 5">Seoho-28</strain>
    </source>
</reference>
<dbReference type="HAMAP" id="MF_00528">
    <property type="entry name" value="Maf"/>
    <property type="match status" value="1"/>
</dbReference>
<dbReference type="Pfam" id="PF02545">
    <property type="entry name" value="Maf"/>
    <property type="match status" value="1"/>
</dbReference>
<dbReference type="OrthoDB" id="3527985at2"/>
<comment type="cofactor">
    <cofactor evidence="1 3">
        <name>a divalent metal cation</name>
        <dbReference type="ChEBI" id="CHEBI:60240"/>
    </cofactor>
</comment>
<organism evidence="4 5">
    <name type="scientific">Paraconexibacter algicola</name>
    <dbReference type="NCBI Taxonomy" id="2133960"/>
    <lineage>
        <taxon>Bacteria</taxon>
        <taxon>Bacillati</taxon>
        <taxon>Actinomycetota</taxon>
        <taxon>Thermoleophilia</taxon>
        <taxon>Solirubrobacterales</taxon>
        <taxon>Paraconexibacteraceae</taxon>
        <taxon>Paraconexibacter</taxon>
    </lineage>
</organism>
<dbReference type="Proteomes" id="UP000240739">
    <property type="component" value="Unassembled WGS sequence"/>
</dbReference>
<dbReference type="InterPro" id="IPR029001">
    <property type="entry name" value="ITPase-like_fam"/>
</dbReference>
<sequence length="186" mass="19572">MLVLASGSPQRRTILARLGVAFDVRPADVEELAAGEPHAVARENALLKARTVAAALAPPETDALVLGVDTLVALDGVIYGKPTDEEHARATLRALSGATHDVVSGLALVQGDVVEAATAVTRVTFRRLDPATIDWYLALGEWRGRAGGYAIQEAGGALVRSIEGDYQNVVGLPVSLLLDRRPGLLH</sequence>
<protein>
    <recommendedName>
        <fullName evidence="3">Nucleoside triphosphate pyrophosphatase</fullName>
        <ecNumber evidence="3">3.6.1.9</ecNumber>
    </recommendedName>
    <alternativeName>
        <fullName evidence="3">Nucleotide pyrophosphatase</fullName>
        <shortName evidence="3">Nucleotide PPase</shortName>
    </alternativeName>
</protein>
<dbReference type="InterPro" id="IPR003697">
    <property type="entry name" value="Maf-like"/>
</dbReference>
<dbReference type="GO" id="GO:0009117">
    <property type="term" value="P:nucleotide metabolic process"/>
    <property type="evidence" value="ECO:0007669"/>
    <property type="project" value="UniProtKB-KW"/>
</dbReference>
<dbReference type="Gene3D" id="3.90.950.10">
    <property type="match status" value="1"/>
</dbReference>
<evidence type="ECO:0000313" key="4">
    <source>
        <dbReference type="EMBL" id="PTL56282.1"/>
    </source>
</evidence>
<feature type="active site" description="Proton acceptor" evidence="3">
    <location>
        <position position="69"/>
    </location>
</feature>
<comment type="catalytic activity">
    <reaction evidence="3">
        <text>a 2'-deoxyribonucleoside 5'-triphosphate + H2O = a 2'-deoxyribonucleoside 5'-phosphate + diphosphate + H(+)</text>
        <dbReference type="Rhea" id="RHEA:44644"/>
        <dbReference type="ChEBI" id="CHEBI:15377"/>
        <dbReference type="ChEBI" id="CHEBI:15378"/>
        <dbReference type="ChEBI" id="CHEBI:33019"/>
        <dbReference type="ChEBI" id="CHEBI:61560"/>
        <dbReference type="ChEBI" id="CHEBI:65317"/>
        <dbReference type="EC" id="3.6.1.9"/>
    </reaction>
</comment>
<comment type="similarity">
    <text evidence="3">Belongs to the Maf family.</text>
</comment>